<dbReference type="GO" id="GO:0046872">
    <property type="term" value="F:metal ion binding"/>
    <property type="evidence" value="ECO:0007669"/>
    <property type="project" value="UniProtKB-KW"/>
</dbReference>
<dbReference type="InterPro" id="IPR036884">
    <property type="entry name" value="2Fe-2S-bd_dom_sf"/>
</dbReference>
<dbReference type="InterPro" id="IPR036010">
    <property type="entry name" value="2Fe-2S_ferredoxin-like_sf"/>
</dbReference>
<keyword evidence="1" id="KW-0001">2Fe-2S</keyword>
<feature type="domain" description="2Fe-2S ferredoxin-type" evidence="6">
    <location>
        <begin position="59"/>
        <end position="135"/>
    </location>
</feature>
<organism evidence="7">
    <name type="scientific">uncultured Desulfobacterium sp</name>
    <dbReference type="NCBI Taxonomy" id="201089"/>
    <lineage>
        <taxon>Bacteria</taxon>
        <taxon>Pseudomonadati</taxon>
        <taxon>Thermodesulfobacteriota</taxon>
        <taxon>Desulfobacteria</taxon>
        <taxon>Desulfobacterales</taxon>
        <taxon>Desulfobacteriaceae</taxon>
        <taxon>Desulfobacterium</taxon>
        <taxon>environmental samples</taxon>
    </lineage>
</organism>
<dbReference type="InterPro" id="IPR001041">
    <property type="entry name" value="2Fe-2S_ferredoxin-type"/>
</dbReference>
<evidence type="ECO:0000256" key="4">
    <source>
        <dbReference type="ARBA" id="ARBA00023004"/>
    </source>
</evidence>
<dbReference type="AlphaFoldDB" id="E1YKZ4"/>
<keyword evidence="5" id="KW-0411">Iron-sulfur</keyword>
<name>E1YKZ4_9BACT</name>
<keyword evidence="4" id="KW-0408">Iron</keyword>
<dbReference type="Gene3D" id="1.10.150.120">
    <property type="entry name" value="[2Fe-2S]-binding domain"/>
    <property type="match status" value="1"/>
</dbReference>
<dbReference type="FunFam" id="1.10.150.120:FF:000003">
    <property type="entry name" value="Carbon monoxide dehydrogenase, small subunit"/>
    <property type="match status" value="1"/>
</dbReference>
<dbReference type="SUPFAM" id="SSF54292">
    <property type="entry name" value="2Fe-2S ferredoxin-like"/>
    <property type="match status" value="1"/>
</dbReference>
<evidence type="ECO:0000256" key="5">
    <source>
        <dbReference type="ARBA" id="ARBA00023014"/>
    </source>
</evidence>
<dbReference type="PANTHER" id="PTHR44379">
    <property type="entry name" value="OXIDOREDUCTASE WITH IRON-SULFUR SUBUNIT"/>
    <property type="match status" value="1"/>
</dbReference>
<dbReference type="GO" id="GO:0016491">
    <property type="term" value="F:oxidoreductase activity"/>
    <property type="evidence" value="ECO:0007669"/>
    <property type="project" value="UniProtKB-KW"/>
</dbReference>
<evidence type="ECO:0000256" key="3">
    <source>
        <dbReference type="ARBA" id="ARBA00023002"/>
    </source>
</evidence>
<evidence type="ECO:0000256" key="2">
    <source>
        <dbReference type="ARBA" id="ARBA00022723"/>
    </source>
</evidence>
<dbReference type="PROSITE" id="PS00197">
    <property type="entry name" value="2FE2S_FER_1"/>
    <property type="match status" value="1"/>
</dbReference>
<dbReference type="PANTHER" id="PTHR44379:SF8">
    <property type="entry name" value="XANTHINE DEHYDROGENASE IRON-SULFUR-BINDING SUBUNIT XDHC-RELATED"/>
    <property type="match status" value="1"/>
</dbReference>
<accession>E1YKZ4</accession>
<evidence type="ECO:0000256" key="1">
    <source>
        <dbReference type="ARBA" id="ARBA00022714"/>
    </source>
</evidence>
<sequence length="213" mass="23263">MNITKEPAMEEDNKKIHLSLTRRSFFSTMGIGAATVVASGKLTAWASEEDKVIDPMELTEITLKINGRAHRILVEPRWSLLFVLREHLGLSAAKAGCERGECGACTVLINNVPRYACMTLAVEAQDTEIVTLEGLMKGEELGHVQQAFLEQDAFQCGYCTPGQIMAAEGLLRSTPKPTDEEIRKGMGGNVCRCGAYHNIFQAVNHAAKLKRGG</sequence>
<dbReference type="InterPro" id="IPR006311">
    <property type="entry name" value="TAT_signal"/>
</dbReference>
<evidence type="ECO:0000313" key="7">
    <source>
        <dbReference type="EMBL" id="CBX30777.1"/>
    </source>
</evidence>
<dbReference type="Pfam" id="PF01799">
    <property type="entry name" value="Fer2_2"/>
    <property type="match status" value="1"/>
</dbReference>
<dbReference type="PROSITE" id="PS51085">
    <property type="entry name" value="2FE2S_FER_2"/>
    <property type="match status" value="1"/>
</dbReference>
<dbReference type="EMBL" id="FR695877">
    <property type="protein sequence ID" value="CBX30777.1"/>
    <property type="molecule type" value="Genomic_DNA"/>
</dbReference>
<dbReference type="PROSITE" id="PS51318">
    <property type="entry name" value="TAT"/>
    <property type="match status" value="1"/>
</dbReference>
<dbReference type="InterPro" id="IPR006058">
    <property type="entry name" value="2Fe2S_fd_BS"/>
</dbReference>
<keyword evidence="3" id="KW-0560">Oxidoreductase</keyword>
<dbReference type="InterPro" id="IPR012675">
    <property type="entry name" value="Beta-grasp_dom_sf"/>
</dbReference>
<dbReference type="CDD" id="cd00207">
    <property type="entry name" value="fer2"/>
    <property type="match status" value="1"/>
</dbReference>
<protein>
    <submittedName>
        <fullName evidence="7">Putative xanthine dehydrogenase yagT iron-sulfur-binding subunit</fullName>
    </submittedName>
</protein>
<gene>
    <name evidence="7" type="ORF">N47_E42890</name>
</gene>
<evidence type="ECO:0000259" key="6">
    <source>
        <dbReference type="PROSITE" id="PS51085"/>
    </source>
</evidence>
<dbReference type="InterPro" id="IPR002888">
    <property type="entry name" value="2Fe-2S-bd"/>
</dbReference>
<dbReference type="InterPro" id="IPR051452">
    <property type="entry name" value="Diverse_Oxidoreductases"/>
</dbReference>
<dbReference type="Gene3D" id="3.10.20.30">
    <property type="match status" value="1"/>
</dbReference>
<dbReference type="GO" id="GO:0051537">
    <property type="term" value="F:2 iron, 2 sulfur cluster binding"/>
    <property type="evidence" value="ECO:0007669"/>
    <property type="project" value="UniProtKB-KW"/>
</dbReference>
<keyword evidence="2" id="KW-0479">Metal-binding</keyword>
<dbReference type="Pfam" id="PF00111">
    <property type="entry name" value="Fer2"/>
    <property type="match status" value="1"/>
</dbReference>
<dbReference type="SUPFAM" id="SSF47741">
    <property type="entry name" value="CO dehydrogenase ISP C-domain like"/>
    <property type="match status" value="1"/>
</dbReference>
<reference evidence="7" key="1">
    <citation type="journal article" date="2011" name="Environ. Microbiol.">
        <title>Genomic insights into the metabolic potential of the polycyclic aromatic hydrocarbon degrading sulfate-reducing Deltaproteobacterium N47.</title>
        <authorList>
            <person name="Bergmann F."/>
            <person name="Selesi D."/>
            <person name="Weinmaier T."/>
            <person name="Tischler P."/>
            <person name="Rattei T."/>
            <person name="Meckenstock R.U."/>
        </authorList>
    </citation>
    <scope>NUCLEOTIDE SEQUENCE</scope>
</reference>
<proteinExistence type="predicted"/>